<evidence type="ECO:0000256" key="8">
    <source>
        <dbReference type="ARBA" id="ARBA00048679"/>
    </source>
</evidence>
<dbReference type="GeneID" id="54286022"/>
<proteinExistence type="predicted"/>
<evidence type="ECO:0000256" key="5">
    <source>
        <dbReference type="ARBA" id="ARBA00022777"/>
    </source>
</evidence>
<dbReference type="PANTHER" id="PTHR47634:SF9">
    <property type="entry name" value="PROTEIN KINASE DOMAIN-CONTAINING PROTEIN-RELATED"/>
    <property type="match status" value="1"/>
</dbReference>
<keyword evidence="4 9" id="KW-0547">Nucleotide-binding</keyword>
<comment type="catalytic activity">
    <reaction evidence="8">
        <text>L-seryl-[protein] + ATP = O-phospho-L-seryl-[protein] + ADP + H(+)</text>
        <dbReference type="Rhea" id="RHEA:17989"/>
        <dbReference type="Rhea" id="RHEA-COMP:9863"/>
        <dbReference type="Rhea" id="RHEA-COMP:11604"/>
        <dbReference type="ChEBI" id="CHEBI:15378"/>
        <dbReference type="ChEBI" id="CHEBI:29999"/>
        <dbReference type="ChEBI" id="CHEBI:30616"/>
        <dbReference type="ChEBI" id="CHEBI:83421"/>
        <dbReference type="ChEBI" id="CHEBI:456216"/>
        <dbReference type="EC" id="2.7.11.1"/>
    </reaction>
</comment>
<keyword evidence="2" id="KW-0723">Serine/threonine-protein kinase</keyword>
<evidence type="ECO:0000256" key="3">
    <source>
        <dbReference type="ARBA" id="ARBA00022679"/>
    </source>
</evidence>
<dbReference type="GO" id="GO:0050684">
    <property type="term" value="P:regulation of mRNA processing"/>
    <property type="evidence" value="ECO:0007669"/>
    <property type="project" value="TreeGrafter"/>
</dbReference>
<evidence type="ECO:0000256" key="4">
    <source>
        <dbReference type="ARBA" id="ARBA00022741"/>
    </source>
</evidence>
<evidence type="ECO:0000259" key="10">
    <source>
        <dbReference type="PROSITE" id="PS50011"/>
    </source>
</evidence>
<dbReference type="InterPro" id="IPR017441">
    <property type="entry name" value="Protein_kinase_ATP_BS"/>
</dbReference>
<dbReference type="SUPFAM" id="SSF56112">
    <property type="entry name" value="Protein kinase-like (PK-like)"/>
    <property type="match status" value="1"/>
</dbReference>
<dbReference type="Pfam" id="PF00069">
    <property type="entry name" value="Pkinase"/>
    <property type="match status" value="2"/>
</dbReference>
<evidence type="ECO:0000313" key="11">
    <source>
        <dbReference type="EMBL" id="KAF2013940.1"/>
    </source>
</evidence>
<keyword evidence="5 11" id="KW-0418">Kinase</keyword>
<dbReference type="GO" id="GO:0004674">
    <property type="term" value="F:protein serine/threonine kinase activity"/>
    <property type="evidence" value="ECO:0007669"/>
    <property type="project" value="UniProtKB-KW"/>
</dbReference>
<dbReference type="PROSITE" id="PS50011">
    <property type="entry name" value="PROTEIN_KINASE_DOM"/>
    <property type="match status" value="1"/>
</dbReference>
<evidence type="ECO:0000256" key="1">
    <source>
        <dbReference type="ARBA" id="ARBA00012513"/>
    </source>
</evidence>
<dbReference type="RefSeq" id="XP_033382279.1">
    <property type="nucleotide sequence ID" value="XM_033528625.1"/>
</dbReference>
<dbReference type="SMART" id="SM00220">
    <property type="entry name" value="S_TKc"/>
    <property type="match status" value="1"/>
</dbReference>
<dbReference type="PROSITE" id="PS00107">
    <property type="entry name" value="PROTEIN_KINASE_ATP"/>
    <property type="match status" value="1"/>
</dbReference>
<organism evidence="11 12">
    <name type="scientific">Aaosphaeria arxii CBS 175.79</name>
    <dbReference type="NCBI Taxonomy" id="1450172"/>
    <lineage>
        <taxon>Eukaryota</taxon>
        <taxon>Fungi</taxon>
        <taxon>Dikarya</taxon>
        <taxon>Ascomycota</taxon>
        <taxon>Pezizomycotina</taxon>
        <taxon>Dothideomycetes</taxon>
        <taxon>Pleosporomycetidae</taxon>
        <taxon>Pleosporales</taxon>
        <taxon>Pleosporales incertae sedis</taxon>
        <taxon>Aaosphaeria</taxon>
    </lineage>
</organism>
<comment type="catalytic activity">
    <reaction evidence="7">
        <text>L-threonyl-[protein] + ATP = O-phospho-L-threonyl-[protein] + ADP + H(+)</text>
        <dbReference type="Rhea" id="RHEA:46608"/>
        <dbReference type="Rhea" id="RHEA-COMP:11060"/>
        <dbReference type="Rhea" id="RHEA-COMP:11605"/>
        <dbReference type="ChEBI" id="CHEBI:15378"/>
        <dbReference type="ChEBI" id="CHEBI:30013"/>
        <dbReference type="ChEBI" id="CHEBI:30616"/>
        <dbReference type="ChEBI" id="CHEBI:61977"/>
        <dbReference type="ChEBI" id="CHEBI:456216"/>
        <dbReference type="EC" id="2.7.11.1"/>
    </reaction>
</comment>
<keyword evidence="6 9" id="KW-0067">ATP-binding</keyword>
<gene>
    <name evidence="11" type="ORF">BU24DRAFT_424956</name>
</gene>
<evidence type="ECO:0000256" key="7">
    <source>
        <dbReference type="ARBA" id="ARBA00047899"/>
    </source>
</evidence>
<dbReference type="InterPro" id="IPR011009">
    <property type="entry name" value="Kinase-like_dom_sf"/>
</dbReference>
<feature type="domain" description="Protein kinase" evidence="10">
    <location>
        <begin position="94"/>
        <end position="460"/>
    </location>
</feature>
<dbReference type="GO" id="GO:0005524">
    <property type="term" value="F:ATP binding"/>
    <property type="evidence" value="ECO:0007669"/>
    <property type="project" value="UniProtKB-UniRule"/>
</dbReference>
<protein>
    <recommendedName>
        <fullName evidence="1">non-specific serine/threonine protein kinase</fullName>
        <ecNumber evidence="1">2.7.11.1</ecNumber>
    </recommendedName>
</protein>
<dbReference type="OrthoDB" id="5979581at2759"/>
<sequence>MEIPFALISKLPWPCSRILHCQVHSARLLKTLVPYRHSHLDRTFTGKELFSTAPKQYRKHDSLYEPLEGIERLENYRLGGYHPVKIGEVLRHRYRVIHKLGHGTFSTTWLARDERSDRYVALKICIAESKSREVDIINSLARHETALCAQGRAMVPTILDTFTTHGPNGDHPCYATAPARASIADLKDGSWNRLFHLDVARALAAQLIHAVDFLHTVGIVHGDLHIGNILLKSQPEFDQISPEKIYETYGEPELEPIVRFDGEALLPGVPSHGVVPIWLGEASEKIKLGEARLLLTDFGESFSYPQETRYISHAPLVFRPPEARFEPNKPFAFSSDIWSLACTIWAIIAQRPLFEGLLATEDDMTCEQADTLGILPPEWWEAWEARGEKFTEDATPINRTHYRSWDDRFMDSLQRPREEYAMPLISPPEKRAIFDMLRPMLAFRPEDRSTAKQVLESEWMVKWALPEYEKIK</sequence>
<reference evidence="11" key="1">
    <citation type="journal article" date="2020" name="Stud. Mycol.">
        <title>101 Dothideomycetes genomes: a test case for predicting lifestyles and emergence of pathogens.</title>
        <authorList>
            <person name="Haridas S."/>
            <person name="Albert R."/>
            <person name="Binder M."/>
            <person name="Bloem J."/>
            <person name="Labutti K."/>
            <person name="Salamov A."/>
            <person name="Andreopoulos B."/>
            <person name="Baker S."/>
            <person name="Barry K."/>
            <person name="Bills G."/>
            <person name="Bluhm B."/>
            <person name="Cannon C."/>
            <person name="Castanera R."/>
            <person name="Culley D."/>
            <person name="Daum C."/>
            <person name="Ezra D."/>
            <person name="Gonzalez J."/>
            <person name="Henrissat B."/>
            <person name="Kuo A."/>
            <person name="Liang C."/>
            <person name="Lipzen A."/>
            <person name="Lutzoni F."/>
            <person name="Magnuson J."/>
            <person name="Mondo S."/>
            <person name="Nolan M."/>
            <person name="Ohm R."/>
            <person name="Pangilinan J."/>
            <person name="Park H.-J."/>
            <person name="Ramirez L."/>
            <person name="Alfaro M."/>
            <person name="Sun H."/>
            <person name="Tritt A."/>
            <person name="Yoshinaga Y."/>
            <person name="Zwiers L.-H."/>
            <person name="Turgeon B."/>
            <person name="Goodwin S."/>
            <person name="Spatafora J."/>
            <person name="Crous P."/>
            <person name="Grigoriev I."/>
        </authorList>
    </citation>
    <scope>NUCLEOTIDE SEQUENCE</scope>
    <source>
        <strain evidence="11">CBS 175.79</strain>
    </source>
</reference>
<evidence type="ECO:0000256" key="9">
    <source>
        <dbReference type="PROSITE-ProRule" id="PRU10141"/>
    </source>
</evidence>
<keyword evidence="12" id="KW-1185">Reference proteome</keyword>
<dbReference type="Gene3D" id="3.30.200.20">
    <property type="entry name" value="Phosphorylase Kinase, domain 1"/>
    <property type="match status" value="1"/>
</dbReference>
<dbReference type="PANTHER" id="PTHR47634">
    <property type="entry name" value="PROTEIN KINASE DOMAIN-CONTAINING PROTEIN-RELATED"/>
    <property type="match status" value="1"/>
</dbReference>
<feature type="binding site" evidence="9">
    <location>
        <position position="123"/>
    </location>
    <ligand>
        <name>ATP</name>
        <dbReference type="ChEBI" id="CHEBI:30616"/>
    </ligand>
</feature>
<evidence type="ECO:0000256" key="2">
    <source>
        <dbReference type="ARBA" id="ARBA00022527"/>
    </source>
</evidence>
<evidence type="ECO:0000256" key="6">
    <source>
        <dbReference type="ARBA" id="ARBA00022840"/>
    </source>
</evidence>
<dbReference type="Gene3D" id="1.10.510.10">
    <property type="entry name" value="Transferase(Phosphotransferase) domain 1"/>
    <property type="match status" value="1"/>
</dbReference>
<dbReference type="EC" id="2.7.11.1" evidence="1"/>
<dbReference type="GO" id="GO:0000245">
    <property type="term" value="P:spliceosomal complex assembly"/>
    <property type="evidence" value="ECO:0007669"/>
    <property type="project" value="TreeGrafter"/>
</dbReference>
<accession>A0A6A5XMG9</accession>
<dbReference type="Proteomes" id="UP000799778">
    <property type="component" value="Unassembled WGS sequence"/>
</dbReference>
<keyword evidence="3" id="KW-0808">Transferase</keyword>
<dbReference type="AlphaFoldDB" id="A0A6A5XMG9"/>
<dbReference type="EMBL" id="ML978071">
    <property type="protein sequence ID" value="KAF2013940.1"/>
    <property type="molecule type" value="Genomic_DNA"/>
</dbReference>
<dbReference type="InterPro" id="IPR051334">
    <property type="entry name" value="SRPK"/>
</dbReference>
<dbReference type="InterPro" id="IPR000719">
    <property type="entry name" value="Prot_kinase_dom"/>
</dbReference>
<name>A0A6A5XMG9_9PLEO</name>
<evidence type="ECO:0000313" key="12">
    <source>
        <dbReference type="Proteomes" id="UP000799778"/>
    </source>
</evidence>